<comment type="caution">
    <text evidence="2">The sequence shown here is derived from an EMBL/GenBank/DDBJ whole genome shotgun (WGS) entry which is preliminary data.</text>
</comment>
<name>A0A9Q3HS95_9BASI</name>
<dbReference type="OrthoDB" id="10261753at2759"/>
<evidence type="ECO:0000256" key="1">
    <source>
        <dbReference type="SAM" id="MobiDB-lite"/>
    </source>
</evidence>
<dbReference type="AlphaFoldDB" id="A0A9Q3HS95"/>
<gene>
    <name evidence="2" type="ORF">O181_055681</name>
</gene>
<dbReference type="GO" id="GO:0051721">
    <property type="term" value="F:protein phosphatase 2A binding"/>
    <property type="evidence" value="ECO:0007669"/>
    <property type="project" value="TreeGrafter"/>
</dbReference>
<dbReference type="PANTHER" id="PTHR10933">
    <property type="entry name" value="IMMUNOGLOBULIN-BINDING PROTEIN 1"/>
    <property type="match status" value="1"/>
</dbReference>
<dbReference type="Proteomes" id="UP000765509">
    <property type="component" value="Unassembled WGS sequence"/>
</dbReference>
<dbReference type="GO" id="GO:0035303">
    <property type="term" value="P:regulation of dephosphorylation"/>
    <property type="evidence" value="ECO:0007669"/>
    <property type="project" value="TreeGrafter"/>
</dbReference>
<reference evidence="2" key="1">
    <citation type="submission" date="2021-03" db="EMBL/GenBank/DDBJ databases">
        <title>Draft genome sequence of rust myrtle Austropuccinia psidii MF-1, a brazilian biotype.</title>
        <authorList>
            <person name="Quecine M.C."/>
            <person name="Pachon D.M.R."/>
            <person name="Bonatelli M.L."/>
            <person name="Correr F.H."/>
            <person name="Franceschini L.M."/>
            <person name="Leite T.F."/>
            <person name="Margarido G.R.A."/>
            <person name="Almeida C.A."/>
            <person name="Ferrarezi J.A."/>
            <person name="Labate C.A."/>
        </authorList>
    </citation>
    <scope>NUCLEOTIDE SEQUENCE</scope>
    <source>
        <strain evidence="2">MF-1</strain>
    </source>
</reference>
<feature type="region of interest" description="Disordered" evidence="1">
    <location>
        <begin position="163"/>
        <end position="200"/>
    </location>
</feature>
<dbReference type="EMBL" id="AVOT02024972">
    <property type="protein sequence ID" value="MBW0515966.1"/>
    <property type="molecule type" value="Genomic_DNA"/>
</dbReference>
<dbReference type="InterPro" id="IPR007304">
    <property type="entry name" value="TAP46-like"/>
</dbReference>
<evidence type="ECO:0000313" key="3">
    <source>
        <dbReference type="Proteomes" id="UP000765509"/>
    </source>
</evidence>
<keyword evidence="3" id="KW-1185">Reference proteome</keyword>
<proteinExistence type="predicted"/>
<dbReference type="Gene3D" id="1.25.40.540">
    <property type="entry name" value="TAP42-like family"/>
    <property type="match status" value="1"/>
</dbReference>
<protein>
    <recommendedName>
        <fullName evidence="4">TAP42-like protein</fullName>
    </recommendedName>
</protein>
<feature type="compositionally biased region" description="Basic residues" evidence="1">
    <location>
        <begin position="164"/>
        <end position="173"/>
    </location>
</feature>
<feature type="compositionally biased region" description="Polar residues" evidence="1">
    <location>
        <begin position="174"/>
        <end position="194"/>
    </location>
</feature>
<dbReference type="GO" id="GO:0009966">
    <property type="term" value="P:regulation of signal transduction"/>
    <property type="evidence" value="ECO:0007669"/>
    <property type="project" value="InterPro"/>
</dbReference>
<organism evidence="2 3">
    <name type="scientific">Austropuccinia psidii MF-1</name>
    <dbReference type="NCBI Taxonomy" id="1389203"/>
    <lineage>
        <taxon>Eukaryota</taxon>
        <taxon>Fungi</taxon>
        <taxon>Dikarya</taxon>
        <taxon>Basidiomycota</taxon>
        <taxon>Pucciniomycotina</taxon>
        <taxon>Pucciniomycetes</taxon>
        <taxon>Pucciniales</taxon>
        <taxon>Sphaerophragmiaceae</taxon>
        <taxon>Austropuccinia</taxon>
    </lineage>
</organism>
<dbReference type="PANTHER" id="PTHR10933:SF9">
    <property type="entry name" value="IMMUNOGLOBULIN-BINDING PROTEIN 1"/>
    <property type="match status" value="1"/>
</dbReference>
<sequence length="388" mass="44019">MLIEDDISLGELIDRSISSYENILEAPTPNDDIIQSRILLSISDLVLCDSLISKLSIFSQNETLEDINTKDLKCLAVNGLRAMLIILLKTKGGGERKMNLTSAKSHFDSFTSQIENFEIIPPDQISQFKGPLSTLQDPARRRESKISQFKLEKRLKNDLEQLRKRQHSTRKSGVHSSTSHLLTQSADASSSRVLNQDDEDDDKERETYLTWLKLLYLKVHQELASIDLELDLLGQGAQMNDLPRHEKIQEEDYTWRLDKLNLGDNSPLISPSGKVLRPFTILPSQSTGSSSTTNRIRLRAEVFRPDWNLPTMTIDEYLDEQKAMGNILSGGGPTQAAQETQGERNQREAEEDNMTGEAKYEELRLKAVEWNEFTDSHRKGEGNMMNRG</sequence>
<dbReference type="GO" id="GO:0005829">
    <property type="term" value="C:cytosol"/>
    <property type="evidence" value="ECO:0007669"/>
    <property type="project" value="TreeGrafter"/>
</dbReference>
<evidence type="ECO:0008006" key="4">
    <source>
        <dbReference type="Google" id="ProtNLM"/>
    </source>
</evidence>
<dbReference type="Pfam" id="PF04177">
    <property type="entry name" value="TAP42"/>
    <property type="match status" value="1"/>
</dbReference>
<accession>A0A9Q3HS95</accession>
<dbReference type="InterPro" id="IPR038511">
    <property type="entry name" value="TAP42/TAP46-like_sf"/>
</dbReference>
<feature type="region of interest" description="Disordered" evidence="1">
    <location>
        <begin position="329"/>
        <end position="357"/>
    </location>
</feature>
<evidence type="ECO:0000313" key="2">
    <source>
        <dbReference type="EMBL" id="MBW0515966.1"/>
    </source>
</evidence>